<keyword evidence="3" id="KW-1185">Reference proteome</keyword>
<dbReference type="Pfam" id="PF13843">
    <property type="entry name" value="DDE_Tnp_1_7"/>
    <property type="match status" value="1"/>
</dbReference>
<proteinExistence type="predicted"/>
<dbReference type="AlphaFoldDB" id="A0A4Y2QR88"/>
<feature type="domain" description="PiggyBac transposable element-derived protein" evidence="1">
    <location>
        <begin position="25"/>
        <end position="112"/>
    </location>
</feature>
<dbReference type="InterPro" id="IPR029526">
    <property type="entry name" value="PGBD"/>
</dbReference>
<evidence type="ECO:0000313" key="2">
    <source>
        <dbReference type="EMBL" id="GBN65766.1"/>
    </source>
</evidence>
<protein>
    <recommendedName>
        <fullName evidence="1">PiggyBac transposable element-derived protein domain-containing protein</fullName>
    </recommendedName>
</protein>
<organism evidence="2 3">
    <name type="scientific">Araneus ventricosus</name>
    <name type="common">Orbweaver spider</name>
    <name type="synonym">Epeira ventricosa</name>
    <dbReference type="NCBI Taxonomy" id="182803"/>
    <lineage>
        <taxon>Eukaryota</taxon>
        <taxon>Metazoa</taxon>
        <taxon>Ecdysozoa</taxon>
        <taxon>Arthropoda</taxon>
        <taxon>Chelicerata</taxon>
        <taxon>Arachnida</taxon>
        <taxon>Araneae</taxon>
        <taxon>Araneomorphae</taxon>
        <taxon>Entelegynae</taxon>
        <taxon>Araneoidea</taxon>
        <taxon>Araneidae</taxon>
        <taxon>Araneus</taxon>
    </lineage>
</organism>
<reference evidence="2 3" key="1">
    <citation type="journal article" date="2019" name="Sci. Rep.">
        <title>Orb-weaving spider Araneus ventricosus genome elucidates the spidroin gene catalogue.</title>
        <authorList>
            <person name="Kono N."/>
            <person name="Nakamura H."/>
            <person name="Ohtoshi R."/>
            <person name="Moran D.A.P."/>
            <person name="Shinohara A."/>
            <person name="Yoshida Y."/>
            <person name="Fujiwara M."/>
            <person name="Mori M."/>
            <person name="Tomita M."/>
            <person name="Arakawa K."/>
        </authorList>
    </citation>
    <scope>NUCLEOTIDE SEQUENCE [LARGE SCALE GENOMIC DNA]</scope>
</reference>
<sequence length="116" mass="13460">MQRNPLFSVQSDPTSEKIVIPDIRNKIFYYTGKKWHVTSLKPTDVDEILKPFGLLLLMGHVEKNSVMDYRATNELTAPPIFRNPMTHDRLIQLLKLLHWEGNSKKEEKGAPVYARL</sequence>
<gene>
    <name evidence="2" type="ORF">AVEN_225930_1</name>
</gene>
<dbReference type="EMBL" id="BGPR01014560">
    <property type="protein sequence ID" value="GBN65766.1"/>
    <property type="molecule type" value="Genomic_DNA"/>
</dbReference>
<accession>A0A4Y2QR88</accession>
<name>A0A4Y2QR88_ARAVE</name>
<evidence type="ECO:0000313" key="3">
    <source>
        <dbReference type="Proteomes" id="UP000499080"/>
    </source>
</evidence>
<dbReference type="Proteomes" id="UP000499080">
    <property type="component" value="Unassembled WGS sequence"/>
</dbReference>
<dbReference type="OrthoDB" id="6430552at2759"/>
<comment type="caution">
    <text evidence="2">The sequence shown here is derived from an EMBL/GenBank/DDBJ whole genome shotgun (WGS) entry which is preliminary data.</text>
</comment>
<evidence type="ECO:0000259" key="1">
    <source>
        <dbReference type="Pfam" id="PF13843"/>
    </source>
</evidence>